<dbReference type="EMBL" id="AOME01000076">
    <property type="protein sequence ID" value="EMA49957.1"/>
    <property type="molecule type" value="Genomic_DNA"/>
</dbReference>
<gene>
    <name evidence="8" type="ORF">C450_16830</name>
</gene>
<feature type="transmembrane region" description="Helical" evidence="6">
    <location>
        <begin position="192"/>
        <end position="212"/>
    </location>
</feature>
<evidence type="ECO:0000313" key="8">
    <source>
        <dbReference type="EMBL" id="EMA49957.1"/>
    </source>
</evidence>
<proteinExistence type="predicted"/>
<reference evidence="8 9" key="1">
    <citation type="journal article" date="2014" name="PLoS Genet.">
        <title>Phylogenetically driven sequencing of extremely halophilic archaea reveals strategies for static and dynamic osmo-response.</title>
        <authorList>
            <person name="Becker E.A."/>
            <person name="Seitzer P.M."/>
            <person name="Tritt A."/>
            <person name="Larsen D."/>
            <person name="Krusor M."/>
            <person name="Yao A.I."/>
            <person name="Wu D."/>
            <person name="Madern D."/>
            <person name="Eisen J.A."/>
            <person name="Darling A.E."/>
            <person name="Facciotti M.T."/>
        </authorList>
    </citation>
    <scope>NUCLEOTIDE SEQUENCE [LARGE SCALE GENOMIC DNA]</scope>
    <source>
        <strain evidence="8 9">DSM 8989</strain>
    </source>
</reference>
<comment type="subcellular location">
    <subcellularLocation>
        <location evidence="1">Cell membrane</location>
        <topology evidence="1">Multi-pass membrane protein</topology>
    </subcellularLocation>
</comment>
<protein>
    <recommendedName>
        <fullName evidence="7">VTT domain-containing protein</fullName>
    </recommendedName>
</protein>
<dbReference type="RefSeq" id="WP_005045380.1">
    <property type="nucleotide sequence ID" value="NZ_AOME01000076.1"/>
</dbReference>
<dbReference type="AlphaFoldDB" id="M0MW32"/>
<dbReference type="PANTHER" id="PTHR12677:SF59">
    <property type="entry name" value="GOLGI APPARATUS MEMBRANE PROTEIN TVP38-RELATED"/>
    <property type="match status" value="1"/>
</dbReference>
<dbReference type="InterPro" id="IPR006311">
    <property type="entry name" value="TAT_signal"/>
</dbReference>
<keyword evidence="2" id="KW-1003">Cell membrane</keyword>
<keyword evidence="3 6" id="KW-0812">Transmembrane</keyword>
<evidence type="ECO:0000256" key="3">
    <source>
        <dbReference type="ARBA" id="ARBA00022692"/>
    </source>
</evidence>
<evidence type="ECO:0000313" key="9">
    <source>
        <dbReference type="Proteomes" id="UP000011625"/>
    </source>
</evidence>
<evidence type="ECO:0000256" key="4">
    <source>
        <dbReference type="ARBA" id="ARBA00022989"/>
    </source>
</evidence>
<dbReference type="GO" id="GO:0005886">
    <property type="term" value="C:plasma membrane"/>
    <property type="evidence" value="ECO:0007669"/>
    <property type="project" value="UniProtKB-SubCell"/>
</dbReference>
<evidence type="ECO:0000259" key="7">
    <source>
        <dbReference type="Pfam" id="PF09335"/>
    </source>
</evidence>
<dbReference type="PANTHER" id="PTHR12677">
    <property type="entry name" value="GOLGI APPARATUS MEMBRANE PROTEIN TVP38-RELATED"/>
    <property type="match status" value="1"/>
</dbReference>
<accession>M0MW32</accession>
<dbReference type="PATRIC" id="fig|1227456.3.peg.3422"/>
<name>M0MW32_9EURY</name>
<feature type="domain" description="VTT" evidence="7">
    <location>
        <begin position="61"/>
        <end position="175"/>
    </location>
</feature>
<evidence type="ECO:0000256" key="5">
    <source>
        <dbReference type="ARBA" id="ARBA00023136"/>
    </source>
</evidence>
<comment type="caution">
    <text evidence="8">The sequence shown here is derived from an EMBL/GenBank/DDBJ whole genome shotgun (WGS) entry which is preliminary data.</text>
</comment>
<keyword evidence="4 6" id="KW-1133">Transmembrane helix</keyword>
<sequence length="226" mass="23221">MQRARRRLVGVAIVAAAVALAALTLSPDRVLARLAALRSQPAVFAAVVAALYLVRPLLAWPLSLCSAVVGYGYGLVGLPFALAGVCLTCLPPYLLGRYASGDTESGVLGRLGGAGERFFERTGGTRGVAAARLAPLPADPVSAGAGFSGVGLRSYLFGTFLGEIPWTIAAVLAGRSLDRLTTAGLSGASVELAVAAGVIALLVLAGPAYELLRDRRRPHQNVSEQS</sequence>
<dbReference type="Pfam" id="PF09335">
    <property type="entry name" value="VTT_dom"/>
    <property type="match status" value="1"/>
</dbReference>
<feature type="transmembrane region" description="Helical" evidence="6">
    <location>
        <begin position="72"/>
        <end position="94"/>
    </location>
</feature>
<organism evidence="8 9">
    <name type="scientific">Halococcus salifodinae DSM 8989</name>
    <dbReference type="NCBI Taxonomy" id="1227456"/>
    <lineage>
        <taxon>Archaea</taxon>
        <taxon>Methanobacteriati</taxon>
        <taxon>Methanobacteriota</taxon>
        <taxon>Stenosarchaea group</taxon>
        <taxon>Halobacteria</taxon>
        <taxon>Halobacteriales</taxon>
        <taxon>Halococcaceae</taxon>
        <taxon>Halococcus</taxon>
    </lineage>
</organism>
<feature type="transmembrane region" description="Helical" evidence="6">
    <location>
        <begin position="42"/>
        <end position="60"/>
    </location>
</feature>
<keyword evidence="9" id="KW-1185">Reference proteome</keyword>
<dbReference type="InterPro" id="IPR015414">
    <property type="entry name" value="TMEM64"/>
</dbReference>
<dbReference type="PROSITE" id="PS51318">
    <property type="entry name" value="TAT"/>
    <property type="match status" value="1"/>
</dbReference>
<dbReference type="STRING" id="1227456.C450_16830"/>
<dbReference type="Proteomes" id="UP000011625">
    <property type="component" value="Unassembled WGS sequence"/>
</dbReference>
<evidence type="ECO:0000256" key="2">
    <source>
        <dbReference type="ARBA" id="ARBA00022475"/>
    </source>
</evidence>
<evidence type="ECO:0000256" key="6">
    <source>
        <dbReference type="SAM" id="Phobius"/>
    </source>
</evidence>
<evidence type="ECO:0000256" key="1">
    <source>
        <dbReference type="ARBA" id="ARBA00004651"/>
    </source>
</evidence>
<dbReference type="InterPro" id="IPR032816">
    <property type="entry name" value="VTT_dom"/>
</dbReference>
<keyword evidence="5 6" id="KW-0472">Membrane</keyword>